<dbReference type="Proteomes" id="UP000186513">
    <property type="component" value="Unassembled WGS sequence"/>
</dbReference>
<evidence type="ECO:0000313" key="12">
    <source>
        <dbReference type="Proteomes" id="UP000186513"/>
    </source>
</evidence>
<evidence type="ECO:0000256" key="8">
    <source>
        <dbReference type="SAM" id="Phobius"/>
    </source>
</evidence>
<comment type="subcellular location">
    <subcellularLocation>
        <location evidence="1">Membrane</location>
        <topology evidence="1">Multi-pass membrane protein</topology>
    </subcellularLocation>
</comment>
<evidence type="ECO:0000256" key="5">
    <source>
        <dbReference type="ARBA" id="ARBA00023224"/>
    </source>
</evidence>
<dbReference type="InterPro" id="IPR004090">
    <property type="entry name" value="Chemotax_Me-accpt_rcpt"/>
</dbReference>
<evidence type="ECO:0000256" key="3">
    <source>
        <dbReference type="ARBA" id="ARBA00022989"/>
    </source>
</evidence>
<dbReference type="PROSITE" id="PS50111">
    <property type="entry name" value="CHEMOTAXIS_TRANSDUC_2"/>
    <property type="match status" value="1"/>
</dbReference>
<feature type="transmembrane region" description="Helical" evidence="8">
    <location>
        <begin position="12"/>
        <end position="40"/>
    </location>
</feature>
<gene>
    <name evidence="11" type="ORF">SAMN02745887_01700</name>
</gene>
<dbReference type="STRING" id="1121279.SAMN02745887_01700"/>
<evidence type="ECO:0000256" key="1">
    <source>
        <dbReference type="ARBA" id="ARBA00004141"/>
    </source>
</evidence>
<dbReference type="Gene3D" id="1.10.287.950">
    <property type="entry name" value="Methyl-accepting chemotaxis protein"/>
    <property type="match status" value="1"/>
</dbReference>
<feature type="transmembrane region" description="Helical" evidence="8">
    <location>
        <begin position="191"/>
        <end position="211"/>
    </location>
</feature>
<dbReference type="EMBL" id="FPKR01000006">
    <property type="protein sequence ID" value="SFZ75713.1"/>
    <property type="molecule type" value="Genomic_DNA"/>
</dbReference>
<evidence type="ECO:0000259" key="9">
    <source>
        <dbReference type="PROSITE" id="PS50111"/>
    </source>
</evidence>
<dbReference type="InterPro" id="IPR003660">
    <property type="entry name" value="HAMP_dom"/>
</dbReference>
<keyword evidence="5 7" id="KW-0807">Transducer</keyword>
<keyword evidence="3 8" id="KW-1133">Transmembrane helix</keyword>
<feature type="domain" description="Methyl-accepting transducer" evidence="9">
    <location>
        <begin position="268"/>
        <end position="504"/>
    </location>
</feature>
<keyword evidence="4 8" id="KW-0472">Membrane</keyword>
<dbReference type="GO" id="GO:0006935">
    <property type="term" value="P:chemotaxis"/>
    <property type="evidence" value="ECO:0007669"/>
    <property type="project" value="InterPro"/>
</dbReference>
<keyword evidence="12" id="KW-1185">Reference proteome</keyword>
<proteinExistence type="inferred from homology"/>
<evidence type="ECO:0000313" key="11">
    <source>
        <dbReference type="EMBL" id="SFZ75713.1"/>
    </source>
</evidence>
<dbReference type="AlphaFoldDB" id="A0A1K2HGT7"/>
<dbReference type="PROSITE" id="PS50885">
    <property type="entry name" value="HAMP"/>
    <property type="match status" value="1"/>
</dbReference>
<accession>A0A1K2HGT7</accession>
<dbReference type="SMART" id="SM00283">
    <property type="entry name" value="MA"/>
    <property type="match status" value="1"/>
</dbReference>
<organism evidence="11 12">
    <name type="scientific">Chitinimonas taiwanensis DSM 18899</name>
    <dbReference type="NCBI Taxonomy" id="1121279"/>
    <lineage>
        <taxon>Bacteria</taxon>
        <taxon>Pseudomonadati</taxon>
        <taxon>Pseudomonadota</taxon>
        <taxon>Betaproteobacteria</taxon>
        <taxon>Neisseriales</taxon>
        <taxon>Chitinibacteraceae</taxon>
        <taxon>Chitinimonas</taxon>
    </lineage>
</organism>
<evidence type="ECO:0000256" key="2">
    <source>
        <dbReference type="ARBA" id="ARBA00022692"/>
    </source>
</evidence>
<feature type="domain" description="HAMP" evidence="10">
    <location>
        <begin position="212"/>
        <end position="263"/>
    </location>
</feature>
<evidence type="ECO:0000256" key="4">
    <source>
        <dbReference type="ARBA" id="ARBA00023136"/>
    </source>
</evidence>
<evidence type="ECO:0000256" key="6">
    <source>
        <dbReference type="ARBA" id="ARBA00029447"/>
    </source>
</evidence>
<dbReference type="PRINTS" id="PR00260">
    <property type="entry name" value="CHEMTRNSDUCR"/>
</dbReference>
<reference evidence="11 12" key="1">
    <citation type="submission" date="2016-11" db="EMBL/GenBank/DDBJ databases">
        <authorList>
            <person name="Jaros S."/>
            <person name="Januszkiewicz K."/>
            <person name="Wedrychowicz H."/>
        </authorList>
    </citation>
    <scope>NUCLEOTIDE SEQUENCE [LARGE SCALE GENOMIC DNA]</scope>
    <source>
        <strain evidence="11 12">DSM 18899</strain>
    </source>
</reference>
<dbReference type="PANTHER" id="PTHR32089">
    <property type="entry name" value="METHYL-ACCEPTING CHEMOTAXIS PROTEIN MCPB"/>
    <property type="match status" value="1"/>
</dbReference>
<evidence type="ECO:0000259" key="10">
    <source>
        <dbReference type="PROSITE" id="PS50885"/>
    </source>
</evidence>
<dbReference type="SUPFAM" id="SSF58104">
    <property type="entry name" value="Methyl-accepting chemotaxis protein (MCP) signaling domain"/>
    <property type="match status" value="1"/>
</dbReference>
<dbReference type="GO" id="GO:0016020">
    <property type="term" value="C:membrane"/>
    <property type="evidence" value="ECO:0007669"/>
    <property type="project" value="UniProtKB-SubCell"/>
</dbReference>
<sequence length="544" mass="58293">MRNISIMYRLRLLGAIAMLIMLLVGLAGFFSGRVIVAAVADSDKIVSLLRNQTEADMMHDAIRSDVLNMFRLMSAATPDAAELKAVRDDLDEHLGNFQRLIAANDGMALPPAERAALEALKPDLAAYARQAQSALDKFAQRAADADLAYTAFAQSFDTLEDSMGKFSELIEHSSRQHNLQQAQLMQRVERFSLISLLLGALLLFAAVWWIAGTITSPLRHIRDFLAGLGGDLGQRLPDMGRNEVGENARSINALLDEQARTIELIQRTVGIVEQVSGQLKARAGDTCAEVELASERAARVGAAAEQLSVAVQDVGRNIQHTADRAGEAAQTAEHAQASIANTQAVCTRLSESSAQSSAMIAELSHAAARIASMAGVIREIADQTNLLALNAAIEAARAGESGRGFAVVADEVRKLAERTSNSTIDIAQMTEQIEQATQGAAQAMQRVSAGVAQGVADLDGAMRSQEAIVRDTRDMRELAREMADQTRGEAAAVEDAAQGMAEIGERVVTAAAAVREIDAGADQLRQVVAELRRHVEHFQVGASR</sequence>
<dbReference type="PANTHER" id="PTHR32089:SF119">
    <property type="entry name" value="METHYL-ACCEPTING CHEMOTAXIS PROTEIN CTPL"/>
    <property type="match status" value="1"/>
</dbReference>
<dbReference type="OrthoDB" id="9129300at2"/>
<protein>
    <submittedName>
        <fullName evidence="11">Methyl-accepting chemotaxis protein</fullName>
    </submittedName>
</protein>
<dbReference type="InterPro" id="IPR004089">
    <property type="entry name" value="MCPsignal_dom"/>
</dbReference>
<comment type="similarity">
    <text evidence="6">Belongs to the methyl-accepting chemotaxis (MCP) protein family.</text>
</comment>
<dbReference type="Pfam" id="PF00015">
    <property type="entry name" value="MCPsignal"/>
    <property type="match status" value="1"/>
</dbReference>
<dbReference type="GO" id="GO:0007165">
    <property type="term" value="P:signal transduction"/>
    <property type="evidence" value="ECO:0007669"/>
    <property type="project" value="UniProtKB-KW"/>
</dbReference>
<keyword evidence="2 8" id="KW-0812">Transmembrane</keyword>
<evidence type="ECO:0000256" key="7">
    <source>
        <dbReference type="PROSITE-ProRule" id="PRU00284"/>
    </source>
</evidence>
<dbReference type="RefSeq" id="WP_072428225.1">
    <property type="nucleotide sequence ID" value="NZ_FPKR01000006.1"/>
</dbReference>
<dbReference type="GO" id="GO:0004888">
    <property type="term" value="F:transmembrane signaling receptor activity"/>
    <property type="evidence" value="ECO:0007669"/>
    <property type="project" value="InterPro"/>
</dbReference>
<name>A0A1K2HGT7_9NEIS</name>